<dbReference type="Gene3D" id="3.40.50.1000">
    <property type="entry name" value="HAD superfamily/HAD-like"/>
    <property type="match status" value="1"/>
</dbReference>
<dbReference type="GO" id="GO:0003993">
    <property type="term" value="F:acid phosphatase activity"/>
    <property type="evidence" value="ECO:0007669"/>
    <property type="project" value="InterPro"/>
</dbReference>
<evidence type="ECO:0000256" key="3">
    <source>
        <dbReference type="ARBA" id="ARBA00022761"/>
    </source>
</evidence>
<dbReference type="CDD" id="cd07535">
    <property type="entry name" value="HAD_VSP"/>
    <property type="match status" value="1"/>
</dbReference>
<evidence type="ECO:0000313" key="8">
    <source>
        <dbReference type="Proteomes" id="UP001187471"/>
    </source>
</evidence>
<dbReference type="Proteomes" id="UP001187471">
    <property type="component" value="Unassembled WGS sequence"/>
</dbReference>
<dbReference type="InterPro" id="IPR010028">
    <property type="entry name" value="Acid_phosphatase_pln"/>
</dbReference>
<comment type="function">
    <text evidence="1">May function as somatic storage protein during early seedling development.</text>
</comment>
<reference evidence="7" key="1">
    <citation type="submission" date="2022-12" db="EMBL/GenBank/DDBJ databases">
        <title>Draft genome assemblies for two species of Escallonia (Escalloniales).</title>
        <authorList>
            <person name="Chanderbali A."/>
            <person name="Dervinis C."/>
            <person name="Anghel I."/>
            <person name="Soltis D."/>
            <person name="Soltis P."/>
            <person name="Zapata F."/>
        </authorList>
    </citation>
    <scope>NUCLEOTIDE SEQUENCE</scope>
    <source>
        <strain evidence="7">UCBG92.1500</strain>
        <tissue evidence="7">Leaf</tissue>
    </source>
</reference>
<proteinExistence type="inferred from homology"/>
<gene>
    <name evidence="7" type="ORF">RJ640_023803</name>
</gene>
<evidence type="ECO:0000256" key="1">
    <source>
        <dbReference type="ARBA" id="ARBA00002410"/>
    </source>
</evidence>
<dbReference type="InterPro" id="IPR005519">
    <property type="entry name" value="Acid_phosphat_B-like"/>
</dbReference>
<keyword evidence="8" id="KW-1185">Reference proteome</keyword>
<dbReference type="Pfam" id="PF03767">
    <property type="entry name" value="Acid_phosphat_B"/>
    <property type="match status" value="1"/>
</dbReference>
<dbReference type="PANTHER" id="PTHR31284">
    <property type="entry name" value="ACID PHOSPHATASE-LIKE PROTEIN"/>
    <property type="match status" value="1"/>
</dbReference>
<evidence type="ECO:0000256" key="5">
    <source>
        <dbReference type="PIRNR" id="PIRNR002674"/>
    </source>
</evidence>
<dbReference type="InterPro" id="IPR014403">
    <property type="entry name" value="APS1/VSP"/>
</dbReference>
<dbReference type="GO" id="GO:0045735">
    <property type="term" value="F:nutrient reservoir activity"/>
    <property type="evidence" value="ECO:0007669"/>
    <property type="project" value="UniProtKB-KW"/>
</dbReference>
<dbReference type="InterPro" id="IPR036412">
    <property type="entry name" value="HAD-like_sf"/>
</dbReference>
<accession>A0AA88QUI5</accession>
<name>A0AA88QUI5_9ASTE</name>
<keyword evidence="3" id="KW-0758">Storage protein</keyword>
<comment type="caution">
    <text evidence="7">The sequence shown here is derived from an EMBL/GenBank/DDBJ whole genome shotgun (WGS) entry which is preliminary data.</text>
</comment>
<feature type="signal peptide" evidence="6">
    <location>
        <begin position="1"/>
        <end position="18"/>
    </location>
</feature>
<organism evidence="7 8">
    <name type="scientific">Escallonia rubra</name>
    <dbReference type="NCBI Taxonomy" id="112253"/>
    <lineage>
        <taxon>Eukaryota</taxon>
        <taxon>Viridiplantae</taxon>
        <taxon>Streptophyta</taxon>
        <taxon>Embryophyta</taxon>
        <taxon>Tracheophyta</taxon>
        <taxon>Spermatophyta</taxon>
        <taxon>Magnoliopsida</taxon>
        <taxon>eudicotyledons</taxon>
        <taxon>Gunneridae</taxon>
        <taxon>Pentapetalae</taxon>
        <taxon>asterids</taxon>
        <taxon>campanulids</taxon>
        <taxon>Escalloniales</taxon>
        <taxon>Escalloniaceae</taxon>
        <taxon>Escallonia</taxon>
    </lineage>
</organism>
<dbReference type="InterPro" id="IPR023214">
    <property type="entry name" value="HAD_sf"/>
</dbReference>
<evidence type="ECO:0008006" key="9">
    <source>
        <dbReference type="Google" id="ProtNLM"/>
    </source>
</evidence>
<dbReference type="PANTHER" id="PTHR31284:SF19">
    <property type="entry name" value="VEGETATIVE STORAGE PROTEIN 1-RELATED"/>
    <property type="match status" value="1"/>
</dbReference>
<keyword evidence="4" id="KW-0325">Glycoprotein</keyword>
<feature type="chain" id="PRO_5041717570" description="Acid phosphatase" evidence="6">
    <location>
        <begin position="19"/>
        <end position="256"/>
    </location>
</feature>
<dbReference type="EMBL" id="JAVXUO010002797">
    <property type="protein sequence ID" value="KAK2969545.1"/>
    <property type="molecule type" value="Genomic_DNA"/>
</dbReference>
<evidence type="ECO:0000313" key="7">
    <source>
        <dbReference type="EMBL" id="KAK2969545.1"/>
    </source>
</evidence>
<sequence length="256" mass="28849">MKAASFFFLAILLPASNSDDSLPNHVHLLMPHSGHAPPEINCLSWRLAVETDNVRDWDVVPEACEDYVGRYMLGNQYRDDCNAVGDAALGYAASLKLAGDHKDMWVFDIDETALSNLPYYARSDVAFGAKRYNRTKFGEWIQARKAPAVPAVLSLYNQLISLGFRIAFLTGSSELYRESRVFNLKNAGYHSWEKLIFKSIAERGTKSVVFKSKKRKELEEGGYRILGNMGDQWSDLIGSNVGNRTFKLPDPMYYVS</sequence>
<dbReference type="SUPFAM" id="SSF56784">
    <property type="entry name" value="HAD-like"/>
    <property type="match status" value="1"/>
</dbReference>
<evidence type="ECO:0000256" key="2">
    <source>
        <dbReference type="ARBA" id="ARBA00022729"/>
    </source>
</evidence>
<dbReference type="PIRSF" id="PIRSF002674">
    <property type="entry name" value="VSP"/>
    <property type="match status" value="1"/>
</dbReference>
<protein>
    <recommendedName>
        <fullName evidence="9">Acid phosphatase</fullName>
    </recommendedName>
</protein>
<evidence type="ECO:0000256" key="4">
    <source>
        <dbReference type="ARBA" id="ARBA00023180"/>
    </source>
</evidence>
<evidence type="ECO:0000256" key="6">
    <source>
        <dbReference type="SAM" id="SignalP"/>
    </source>
</evidence>
<keyword evidence="2 6" id="KW-0732">Signal</keyword>
<comment type="similarity">
    <text evidence="5">Belongs to the APS1/VSP family.</text>
</comment>
<dbReference type="AlphaFoldDB" id="A0AA88QUI5"/>
<dbReference type="NCBIfam" id="TIGR01675">
    <property type="entry name" value="plant-AP"/>
    <property type="match status" value="1"/>
</dbReference>